<proteinExistence type="predicted"/>
<gene>
    <name evidence="2" type="ORF">BIT28_03450</name>
</gene>
<dbReference type="EMBL" id="MJIL01000095">
    <property type="protein sequence ID" value="OLQ71233.1"/>
    <property type="molecule type" value="Genomic_DNA"/>
</dbReference>
<dbReference type="Proteomes" id="UP000186905">
    <property type="component" value="Unassembled WGS sequence"/>
</dbReference>
<dbReference type="AlphaFoldDB" id="A0A1Q9GA66"/>
<keyword evidence="1" id="KW-0732">Signal</keyword>
<comment type="caution">
    <text evidence="2">The sequence shown here is derived from an EMBL/GenBank/DDBJ whole genome shotgun (WGS) entry which is preliminary data.</text>
</comment>
<evidence type="ECO:0000313" key="2">
    <source>
        <dbReference type="EMBL" id="OLQ71233.1"/>
    </source>
</evidence>
<evidence type="ECO:0000313" key="3">
    <source>
        <dbReference type="Proteomes" id="UP000186905"/>
    </source>
</evidence>
<organism evidence="2 3">
    <name type="scientific">Photobacterium proteolyticum</name>
    <dbReference type="NCBI Taxonomy" id="1903952"/>
    <lineage>
        <taxon>Bacteria</taxon>
        <taxon>Pseudomonadati</taxon>
        <taxon>Pseudomonadota</taxon>
        <taxon>Gammaproteobacteria</taxon>
        <taxon>Vibrionales</taxon>
        <taxon>Vibrionaceae</taxon>
        <taxon>Photobacterium</taxon>
    </lineage>
</organism>
<sequence length="73" mass="8666">MIRKLVSATLSITLLSSASYVAANSEKHEKCFKTRAKIEKIHSKMRQKYTNKQAVKYRKQLDKLYKDEFKYCF</sequence>
<name>A0A1Q9GA66_9GAMM</name>
<protein>
    <submittedName>
        <fullName evidence="2">Uncharacterized protein</fullName>
    </submittedName>
</protein>
<reference evidence="2 3" key="1">
    <citation type="submission" date="2016-09" db="EMBL/GenBank/DDBJ databases">
        <title>Photobacterium proteolyticum sp. nov. a protease producing bacterium isolated from ocean sediments of Laizhou Bay.</title>
        <authorList>
            <person name="Li Y."/>
        </authorList>
    </citation>
    <scope>NUCLEOTIDE SEQUENCE [LARGE SCALE GENOMIC DNA]</scope>
    <source>
        <strain evidence="2 3">13-12</strain>
    </source>
</reference>
<accession>A0A1Q9GA66</accession>
<feature type="signal peptide" evidence="1">
    <location>
        <begin position="1"/>
        <end position="22"/>
    </location>
</feature>
<evidence type="ECO:0000256" key="1">
    <source>
        <dbReference type="SAM" id="SignalP"/>
    </source>
</evidence>
<keyword evidence="3" id="KW-1185">Reference proteome</keyword>
<feature type="chain" id="PRO_5013294219" evidence="1">
    <location>
        <begin position="23"/>
        <end position="73"/>
    </location>
</feature>